<dbReference type="PANTHER" id="PTHR11795">
    <property type="entry name" value="BRANCHED-CHAIN AMINO ACID TRANSPORT SYSTEM PERMEASE PROTEIN LIVH"/>
    <property type="match status" value="1"/>
</dbReference>
<evidence type="ECO:0000256" key="3">
    <source>
        <dbReference type="ARBA" id="ARBA00022475"/>
    </source>
</evidence>
<evidence type="ECO:0000256" key="7">
    <source>
        <dbReference type="ARBA" id="ARBA00023136"/>
    </source>
</evidence>
<accession>A0A934TPF6</accession>
<evidence type="ECO:0000256" key="4">
    <source>
        <dbReference type="ARBA" id="ARBA00022692"/>
    </source>
</evidence>
<protein>
    <submittedName>
        <fullName evidence="10">Branched-chain amino acid ABC transporter permease</fullName>
    </submittedName>
</protein>
<feature type="transmembrane region" description="Helical" evidence="9">
    <location>
        <begin position="6"/>
        <end position="28"/>
    </location>
</feature>
<reference evidence="10" key="2">
    <citation type="submission" date="2021-01" db="EMBL/GenBank/DDBJ databases">
        <authorList>
            <person name="Kang M."/>
        </authorList>
    </citation>
    <scope>NUCLEOTIDE SEQUENCE</scope>
    <source>
        <strain evidence="10">KACC 17527</strain>
    </source>
</reference>
<feature type="transmembrane region" description="Helical" evidence="9">
    <location>
        <begin position="184"/>
        <end position="208"/>
    </location>
</feature>
<dbReference type="InterPro" id="IPR001851">
    <property type="entry name" value="ABC_transp_permease"/>
</dbReference>
<feature type="transmembrane region" description="Helical" evidence="9">
    <location>
        <begin position="257"/>
        <end position="273"/>
    </location>
</feature>
<sequence length="278" mass="29383">MLLQSILSGIFIGALYGLIGLGLGLTWGLLRQINLAHFGLVFLAGYLSYQMAASWHVDPLLALVIVPPLFFAVGVGMQWVLSRFAITPFNSLLVTFGITVVIESAIQGIWTADYRRLESHYNDLKFTVGPLYVPIPELLTFVLSLSIALAVWAAMRYTDLGKAMRAMAEDGPIASAFGIDAQRLGLVLAGGCAALAGVAGVCLALTFTLTPSQIFAWVGVVFAAVMLGGLGSPLGPLAAGVVIGVSEAITMAVASPSWAPIVSFSLLILMLLFRPERA</sequence>
<feature type="transmembrane region" description="Helical" evidence="9">
    <location>
        <begin position="35"/>
        <end position="53"/>
    </location>
</feature>
<evidence type="ECO:0000256" key="2">
    <source>
        <dbReference type="ARBA" id="ARBA00022448"/>
    </source>
</evidence>
<evidence type="ECO:0000256" key="8">
    <source>
        <dbReference type="ARBA" id="ARBA00037998"/>
    </source>
</evidence>
<dbReference type="InterPro" id="IPR052157">
    <property type="entry name" value="BCAA_transport_permease"/>
</dbReference>
<reference evidence="10" key="1">
    <citation type="journal article" date="2012" name="J. Microbiol. Biotechnol.">
        <title>Ramlibacter ginsenosidimutans sp. nov., with ginsenoside-converting activity.</title>
        <authorList>
            <person name="Wang L."/>
            <person name="An D.S."/>
            <person name="Kim S.G."/>
            <person name="Jin F.X."/>
            <person name="Kim S.C."/>
            <person name="Lee S.T."/>
            <person name="Im W.T."/>
        </authorList>
    </citation>
    <scope>NUCLEOTIDE SEQUENCE</scope>
    <source>
        <strain evidence="10">KACC 17527</strain>
    </source>
</reference>
<evidence type="ECO:0000256" key="6">
    <source>
        <dbReference type="ARBA" id="ARBA00022989"/>
    </source>
</evidence>
<evidence type="ECO:0000256" key="9">
    <source>
        <dbReference type="SAM" id="Phobius"/>
    </source>
</evidence>
<keyword evidence="2" id="KW-0813">Transport</keyword>
<gene>
    <name evidence="10" type="ORF">JJB11_03315</name>
</gene>
<comment type="similarity">
    <text evidence="8">Belongs to the binding-protein-dependent transport system permease family. LivHM subfamily.</text>
</comment>
<dbReference type="GO" id="GO:0006865">
    <property type="term" value="P:amino acid transport"/>
    <property type="evidence" value="ECO:0007669"/>
    <property type="project" value="UniProtKB-KW"/>
</dbReference>
<feature type="transmembrane region" description="Helical" evidence="9">
    <location>
        <begin position="59"/>
        <end position="80"/>
    </location>
</feature>
<dbReference type="Proteomes" id="UP000630528">
    <property type="component" value="Unassembled WGS sequence"/>
</dbReference>
<evidence type="ECO:0000313" key="11">
    <source>
        <dbReference type="Proteomes" id="UP000630528"/>
    </source>
</evidence>
<organism evidence="10 11">
    <name type="scientific">Ramlibacter ginsenosidimutans</name>
    <dbReference type="NCBI Taxonomy" id="502333"/>
    <lineage>
        <taxon>Bacteria</taxon>
        <taxon>Pseudomonadati</taxon>
        <taxon>Pseudomonadota</taxon>
        <taxon>Betaproteobacteria</taxon>
        <taxon>Burkholderiales</taxon>
        <taxon>Comamonadaceae</taxon>
        <taxon>Ramlibacter</taxon>
    </lineage>
</organism>
<comment type="subcellular location">
    <subcellularLocation>
        <location evidence="1">Cell membrane</location>
        <topology evidence="1">Multi-pass membrane protein</topology>
    </subcellularLocation>
</comment>
<dbReference type="PANTHER" id="PTHR11795:SF445">
    <property type="entry name" value="AMINO ACID ABC TRANSPORTER PERMEASE PROTEIN"/>
    <property type="match status" value="1"/>
</dbReference>
<dbReference type="EMBL" id="JAEPWM010000001">
    <property type="protein sequence ID" value="MBK6005111.1"/>
    <property type="molecule type" value="Genomic_DNA"/>
</dbReference>
<dbReference type="GO" id="GO:0022857">
    <property type="term" value="F:transmembrane transporter activity"/>
    <property type="evidence" value="ECO:0007669"/>
    <property type="project" value="InterPro"/>
</dbReference>
<keyword evidence="11" id="KW-1185">Reference proteome</keyword>
<feature type="transmembrane region" description="Helical" evidence="9">
    <location>
        <begin position="214"/>
        <end position="245"/>
    </location>
</feature>
<comment type="caution">
    <text evidence="10">The sequence shown here is derived from an EMBL/GenBank/DDBJ whole genome shotgun (WGS) entry which is preliminary data.</text>
</comment>
<evidence type="ECO:0000313" key="10">
    <source>
        <dbReference type="EMBL" id="MBK6005111.1"/>
    </source>
</evidence>
<keyword evidence="4 9" id="KW-0812">Transmembrane</keyword>
<dbReference type="CDD" id="cd06582">
    <property type="entry name" value="TM_PBP1_LivH_like"/>
    <property type="match status" value="1"/>
</dbReference>
<keyword evidence="7 9" id="KW-0472">Membrane</keyword>
<evidence type="ECO:0000256" key="1">
    <source>
        <dbReference type="ARBA" id="ARBA00004651"/>
    </source>
</evidence>
<proteinExistence type="inferred from homology"/>
<keyword evidence="6 9" id="KW-1133">Transmembrane helix</keyword>
<dbReference type="Pfam" id="PF02653">
    <property type="entry name" value="BPD_transp_2"/>
    <property type="match status" value="1"/>
</dbReference>
<keyword evidence="5" id="KW-0029">Amino-acid transport</keyword>
<keyword evidence="3" id="KW-1003">Cell membrane</keyword>
<evidence type="ECO:0000256" key="5">
    <source>
        <dbReference type="ARBA" id="ARBA00022970"/>
    </source>
</evidence>
<feature type="transmembrane region" description="Helical" evidence="9">
    <location>
        <begin position="131"/>
        <end position="155"/>
    </location>
</feature>
<dbReference type="GO" id="GO:0005886">
    <property type="term" value="C:plasma membrane"/>
    <property type="evidence" value="ECO:0007669"/>
    <property type="project" value="UniProtKB-SubCell"/>
</dbReference>
<name>A0A934TPF6_9BURK</name>
<feature type="transmembrane region" description="Helical" evidence="9">
    <location>
        <begin position="92"/>
        <end position="111"/>
    </location>
</feature>
<dbReference type="AlphaFoldDB" id="A0A934TPF6"/>